<dbReference type="Proteomes" id="UP001060170">
    <property type="component" value="Chromosome 15"/>
</dbReference>
<gene>
    <name evidence="1" type="ORF">MJO28_014633</name>
</gene>
<name>A0ACC0DW37_9BASI</name>
<protein>
    <submittedName>
        <fullName evidence="1">Uncharacterized protein</fullName>
    </submittedName>
</protein>
<comment type="caution">
    <text evidence="1">The sequence shown here is derived from an EMBL/GenBank/DDBJ whole genome shotgun (WGS) entry which is preliminary data.</text>
</comment>
<proteinExistence type="predicted"/>
<sequence length="138" mass="14695">MTNPSLISPSSNGKPPKRSTQKQGTSTSSALATPLLKRRVTGTELTTLDSALITPTPTIQTRPKEKQPANPPTLPAKPKERWRGGYKSHATILITTRAATATATITTKVAADPPVTGEATAEMEEITKTEEMVIDSET</sequence>
<reference evidence="1 2" key="3">
    <citation type="journal article" date="2022" name="Microbiol. Spectr.">
        <title>Folding features and dynamics of 3D genome architecture in plant fungal pathogens.</title>
        <authorList>
            <person name="Xia C."/>
        </authorList>
    </citation>
    <scope>NUCLEOTIDE SEQUENCE [LARGE SCALE GENOMIC DNA]</scope>
    <source>
        <strain evidence="1 2">93-210</strain>
    </source>
</reference>
<evidence type="ECO:0000313" key="2">
    <source>
        <dbReference type="Proteomes" id="UP001060170"/>
    </source>
</evidence>
<feature type="non-terminal residue" evidence="1">
    <location>
        <position position="138"/>
    </location>
</feature>
<dbReference type="EMBL" id="CM045879">
    <property type="protein sequence ID" value="KAI7939054.1"/>
    <property type="molecule type" value="Genomic_DNA"/>
</dbReference>
<evidence type="ECO:0000313" key="1">
    <source>
        <dbReference type="EMBL" id="KAI7939054.1"/>
    </source>
</evidence>
<reference evidence="2" key="1">
    <citation type="journal article" date="2018" name="BMC Genomics">
        <title>Genomic insights into host adaptation between the wheat stripe rust pathogen (Puccinia striiformis f. sp. tritici) and the barley stripe rust pathogen (Puccinia striiformis f. sp. hordei).</title>
        <authorList>
            <person name="Xia C."/>
            <person name="Wang M."/>
            <person name="Yin C."/>
            <person name="Cornejo O.E."/>
            <person name="Hulbert S.H."/>
            <person name="Chen X."/>
        </authorList>
    </citation>
    <scope>NUCLEOTIDE SEQUENCE [LARGE SCALE GENOMIC DNA]</scope>
    <source>
        <strain evidence="2">93-210</strain>
    </source>
</reference>
<keyword evidence="2" id="KW-1185">Reference proteome</keyword>
<accession>A0ACC0DW37</accession>
<reference evidence="2" key="2">
    <citation type="journal article" date="2018" name="Mol. Plant Microbe Interact.">
        <title>Genome sequence resources for the wheat stripe rust pathogen (Puccinia striiformis f. sp. tritici) and the barley stripe rust pathogen (Puccinia striiformis f. sp. hordei).</title>
        <authorList>
            <person name="Xia C."/>
            <person name="Wang M."/>
            <person name="Yin C."/>
            <person name="Cornejo O.E."/>
            <person name="Hulbert S.H."/>
            <person name="Chen X."/>
        </authorList>
    </citation>
    <scope>NUCLEOTIDE SEQUENCE [LARGE SCALE GENOMIC DNA]</scope>
    <source>
        <strain evidence="2">93-210</strain>
    </source>
</reference>
<organism evidence="1 2">
    <name type="scientific">Puccinia striiformis f. sp. tritici</name>
    <dbReference type="NCBI Taxonomy" id="168172"/>
    <lineage>
        <taxon>Eukaryota</taxon>
        <taxon>Fungi</taxon>
        <taxon>Dikarya</taxon>
        <taxon>Basidiomycota</taxon>
        <taxon>Pucciniomycotina</taxon>
        <taxon>Pucciniomycetes</taxon>
        <taxon>Pucciniales</taxon>
        <taxon>Pucciniaceae</taxon>
        <taxon>Puccinia</taxon>
    </lineage>
</organism>